<sequence length="118" mass="12921">MTDFSAVLPYALISLLGVFLSSVSQVMLKKAAMRKYSSVVQEYLNPLVIFAYGIFFGTTLLGILAYKGMPVSLGPVLETTAYFYITVFGVVIFKEKLNSKKILALCMIVMGIVVYALG</sequence>
<comment type="caution">
    <text evidence="2">The sequence shown here is derived from an EMBL/GenBank/DDBJ whole genome shotgun (WGS) entry which is preliminary data.</text>
</comment>
<feature type="transmembrane region" description="Helical" evidence="1">
    <location>
        <begin position="72"/>
        <end position="93"/>
    </location>
</feature>
<gene>
    <name evidence="2" type="ORF">TQ39_13630</name>
</gene>
<dbReference type="SUPFAM" id="SSF103481">
    <property type="entry name" value="Multidrug resistance efflux transporter EmrE"/>
    <property type="match status" value="1"/>
</dbReference>
<dbReference type="EMBL" id="JXXK01000021">
    <property type="protein sequence ID" value="KJF39237.1"/>
    <property type="molecule type" value="Genomic_DNA"/>
</dbReference>
<proteinExistence type="predicted"/>
<keyword evidence="1" id="KW-1133">Transmembrane helix</keyword>
<protein>
    <submittedName>
        <fullName evidence="2">Multidrug ABC transporter</fullName>
    </submittedName>
</protein>
<reference evidence="2" key="1">
    <citation type="submission" date="2015-02" db="EMBL/GenBank/DDBJ databases">
        <title>A novel member of the family Ruminococcaceae isolated from human feces.</title>
        <authorList>
            <person name="Shkoporov A.N."/>
            <person name="Chaplin A.V."/>
            <person name="Motuzova O.V."/>
            <person name="Kafarskaia L.I."/>
            <person name="Khokhlova E.V."/>
            <person name="Efimov B.A."/>
        </authorList>
    </citation>
    <scope>NUCLEOTIDE SEQUENCE [LARGE SCALE GENOMIC DNA]</scope>
    <source>
        <strain evidence="2">585-1</strain>
    </source>
</reference>
<dbReference type="Gene3D" id="1.10.3730.20">
    <property type="match status" value="1"/>
</dbReference>
<dbReference type="Proteomes" id="UP000032483">
    <property type="component" value="Unassembled WGS sequence"/>
</dbReference>
<name>A0A0D8IX48_9FIRM</name>
<evidence type="ECO:0000256" key="1">
    <source>
        <dbReference type="SAM" id="Phobius"/>
    </source>
</evidence>
<keyword evidence="1" id="KW-0472">Membrane</keyword>
<dbReference type="GeneID" id="42857607"/>
<dbReference type="AlphaFoldDB" id="A0A0D8IX48"/>
<dbReference type="InterPro" id="IPR037185">
    <property type="entry name" value="EmrE-like"/>
</dbReference>
<organism evidence="2 3">
    <name type="scientific">Ruthenibacterium lactatiformans</name>
    <dbReference type="NCBI Taxonomy" id="1550024"/>
    <lineage>
        <taxon>Bacteria</taxon>
        <taxon>Bacillati</taxon>
        <taxon>Bacillota</taxon>
        <taxon>Clostridia</taxon>
        <taxon>Eubacteriales</taxon>
        <taxon>Oscillospiraceae</taxon>
        <taxon>Ruthenibacterium</taxon>
    </lineage>
</organism>
<evidence type="ECO:0000313" key="2">
    <source>
        <dbReference type="EMBL" id="KJF39237.1"/>
    </source>
</evidence>
<keyword evidence="1" id="KW-0812">Transmembrane</keyword>
<dbReference type="RefSeq" id="WP_050005913.1">
    <property type="nucleotide sequence ID" value="NZ_CAUBPW010000019.1"/>
</dbReference>
<keyword evidence="3" id="KW-1185">Reference proteome</keyword>
<feature type="transmembrane region" description="Helical" evidence="1">
    <location>
        <begin position="102"/>
        <end position="117"/>
    </location>
</feature>
<evidence type="ECO:0000313" key="3">
    <source>
        <dbReference type="Proteomes" id="UP000032483"/>
    </source>
</evidence>
<accession>A0A0D8IX48</accession>
<feature type="transmembrane region" description="Helical" evidence="1">
    <location>
        <begin position="47"/>
        <end position="66"/>
    </location>
</feature>
<feature type="transmembrane region" description="Helical" evidence="1">
    <location>
        <begin position="6"/>
        <end position="26"/>
    </location>
</feature>